<comment type="caution">
    <text evidence="1">The sequence shown here is derived from an EMBL/GenBank/DDBJ whole genome shotgun (WGS) entry which is preliminary data.</text>
</comment>
<protein>
    <submittedName>
        <fullName evidence="1">Uncharacterized protein</fullName>
    </submittedName>
</protein>
<accession>A0A2A2DBF7</accession>
<dbReference type="EMBL" id="NSJV01000223">
    <property type="protein sequence ID" value="PAU48709.1"/>
    <property type="molecule type" value="Genomic_DNA"/>
</dbReference>
<gene>
    <name evidence="1" type="ORF">CK936_11695</name>
</gene>
<proteinExistence type="predicted"/>
<evidence type="ECO:0000313" key="1">
    <source>
        <dbReference type="EMBL" id="PAU48709.1"/>
    </source>
</evidence>
<dbReference type="Proteomes" id="UP000218944">
    <property type="component" value="Unassembled WGS sequence"/>
</dbReference>
<evidence type="ECO:0000313" key="2">
    <source>
        <dbReference type="Proteomes" id="UP000218944"/>
    </source>
</evidence>
<organism evidence="1 2">
    <name type="scientific">Streptomyces albireticuli</name>
    <dbReference type="NCBI Taxonomy" id="1940"/>
    <lineage>
        <taxon>Bacteria</taxon>
        <taxon>Bacillati</taxon>
        <taxon>Actinomycetota</taxon>
        <taxon>Actinomycetes</taxon>
        <taxon>Kitasatosporales</taxon>
        <taxon>Streptomycetaceae</taxon>
        <taxon>Streptomyces</taxon>
    </lineage>
</organism>
<reference evidence="1 2" key="1">
    <citation type="submission" date="2017-08" db="EMBL/GenBank/DDBJ databases">
        <title>Genome sequence of Streptomyces albireticuli NRRL B-1670.</title>
        <authorList>
            <person name="Graham D.E."/>
            <person name="Mahan K.M."/>
            <person name="Klingeman D.M."/>
            <person name="Hettich R.L."/>
            <person name="Parry R.J."/>
            <person name="Spain J.C."/>
        </authorList>
    </citation>
    <scope>NUCLEOTIDE SEQUENCE [LARGE SCALE GENOMIC DNA]</scope>
    <source>
        <strain evidence="1 2">NRRL B-1670</strain>
    </source>
</reference>
<name>A0A2A2DBF7_9ACTN</name>
<dbReference type="AlphaFoldDB" id="A0A2A2DBF7"/>
<keyword evidence="2" id="KW-1185">Reference proteome</keyword>
<sequence>MYETLHVDVHPAGLGHCRVIMAGALAVVTASAGRAPWAERRTSMTPGARGQGALSLWILLRRGG</sequence>